<evidence type="ECO:0000313" key="2">
    <source>
        <dbReference type="EMBL" id="KAK2953377.1"/>
    </source>
</evidence>
<name>A0ABQ9XLT7_9EUKA</name>
<evidence type="ECO:0000313" key="3">
    <source>
        <dbReference type="Proteomes" id="UP001281761"/>
    </source>
</evidence>
<evidence type="ECO:0000256" key="1">
    <source>
        <dbReference type="SAM" id="MobiDB-lite"/>
    </source>
</evidence>
<organism evidence="2 3">
    <name type="scientific">Blattamonas nauphoetae</name>
    <dbReference type="NCBI Taxonomy" id="2049346"/>
    <lineage>
        <taxon>Eukaryota</taxon>
        <taxon>Metamonada</taxon>
        <taxon>Preaxostyla</taxon>
        <taxon>Oxymonadida</taxon>
        <taxon>Blattamonas</taxon>
    </lineage>
</organism>
<feature type="compositionally biased region" description="Polar residues" evidence="1">
    <location>
        <begin position="1"/>
        <end position="16"/>
    </location>
</feature>
<sequence length="131" mass="14346">MAKQQSSLNPPFQSHSPPFAVLPSDEASVKEEKANQEDEWKRTGDGVSWVGLPSTNLLWTKVDWGVEGEDGVTRHCAHFGSVIAEMSCNKEGVWDLMVVPGFSSDSTSKFDKATAQFALAIERKTLTRSSS</sequence>
<gene>
    <name evidence="2" type="ORF">BLNAU_11663</name>
</gene>
<feature type="region of interest" description="Disordered" evidence="1">
    <location>
        <begin position="1"/>
        <end position="46"/>
    </location>
</feature>
<accession>A0ABQ9XLT7</accession>
<dbReference type="EMBL" id="JARBJD010000092">
    <property type="protein sequence ID" value="KAK2953377.1"/>
    <property type="molecule type" value="Genomic_DNA"/>
</dbReference>
<dbReference type="Proteomes" id="UP001281761">
    <property type="component" value="Unassembled WGS sequence"/>
</dbReference>
<reference evidence="2 3" key="1">
    <citation type="journal article" date="2022" name="bioRxiv">
        <title>Genomics of Preaxostyla Flagellates Illuminates Evolutionary Transitions and the Path Towards Mitochondrial Loss.</title>
        <authorList>
            <person name="Novak L.V.F."/>
            <person name="Treitli S.C."/>
            <person name="Pyrih J."/>
            <person name="Halakuc P."/>
            <person name="Pipaliya S.V."/>
            <person name="Vacek V."/>
            <person name="Brzon O."/>
            <person name="Soukal P."/>
            <person name="Eme L."/>
            <person name="Dacks J.B."/>
            <person name="Karnkowska A."/>
            <person name="Elias M."/>
            <person name="Hampl V."/>
        </authorList>
    </citation>
    <scope>NUCLEOTIDE SEQUENCE [LARGE SCALE GENOMIC DNA]</scope>
    <source>
        <strain evidence="2">NAU3</strain>
        <tissue evidence="2">Gut</tissue>
    </source>
</reference>
<keyword evidence="3" id="KW-1185">Reference proteome</keyword>
<proteinExistence type="predicted"/>
<protein>
    <submittedName>
        <fullName evidence="2">Uncharacterized protein</fullName>
    </submittedName>
</protein>
<comment type="caution">
    <text evidence="2">The sequence shown here is derived from an EMBL/GenBank/DDBJ whole genome shotgun (WGS) entry which is preliminary data.</text>
</comment>
<feature type="compositionally biased region" description="Basic and acidic residues" evidence="1">
    <location>
        <begin position="27"/>
        <end position="44"/>
    </location>
</feature>